<dbReference type="Pfam" id="PF14604">
    <property type="entry name" value="SH3_9"/>
    <property type="match status" value="1"/>
</dbReference>
<dbReference type="EC" id="2.7.11.25" evidence="3"/>
<dbReference type="InterPro" id="IPR001245">
    <property type="entry name" value="Ser-Thr/Tyr_kinase_cat_dom"/>
</dbReference>
<feature type="region of interest" description="Disordered" evidence="24">
    <location>
        <begin position="760"/>
        <end position="779"/>
    </location>
</feature>
<feature type="compositionally biased region" description="Polar residues" evidence="24">
    <location>
        <begin position="682"/>
        <end position="704"/>
    </location>
</feature>
<keyword evidence="4 21" id="KW-0728">SH3 domain</keyword>
<feature type="binding site" evidence="20 22">
    <location>
        <position position="139"/>
    </location>
    <ligand>
        <name>ATP</name>
        <dbReference type="ChEBI" id="CHEBI:30616"/>
    </ligand>
</feature>
<gene>
    <name evidence="27" type="primary">Map3k21</name>
    <name evidence="27" type="ORF">NYCBRA_R05405</name>
</gene>
<dbReference type="FunFam" id="1.10.510.10:FF:000076">
    <property type="entry name" value="Mitogen-activated protein kinase kinase kinase"/>
    <property type="match status" value="1"/>
</dbReference>
<dbReference type="CDD" id="cd12058">
    <property type="entry name" value="SH3_MLK4"/>
    <property type="match status" value="1"/>
</dbReference>
<name>A0A7K8T5V7_9AVES</name>
<dbReference type="InterPro" id="IPR036028">
    <property type="entry name" value="SH3-like_dom_sf"/>
</dbReference>
<dbReference type="PRINTS" id="PR00109">
    <property type="entry name" value="TYRKINASE"/>
</dbReference>
<evidence type="ECO:0000256" key="23">
    <source>
        <dbReference type="SAM" id="Coils"/>
    </source>
</evidence>
<evidence type="ECO:0000256" key="13">
    <source>
        <dbReference type="ARBA" id="ARBA00048329"/>
    </source>
</evidence>
<dbReference type="SMART" id="SM00326">
    <property type="entry name" value="SH3"/>
    <property type="match status" value="1"/>
</dbReference>
<reference evidence="27 28" key="1">
    <citation type="submission" date="2019-09" db="EMBL/GenBank/DDBJ databases">
        <title>Bird 10,000 Genomes (B10K) Project - Family phase.</title>
        <authorList>
            <person name="Zhang G."/>
        </authorList>
    </citation>
    <scope>NUCLEOTIDE SEQUENCE [LARGE SCALE GENOMIC DNA]</scope>
    <source>
        <strain evidence="27">B10K-CU-031-10</strain>
        <tissue evidence="27">Muscle</tissue>
    </source>
</reference>
<feature type="domain" description="SH3" evidence="25">
    <location>
        <begin position="20"/>
        <end position="84"/>
    </location>
</feature>
<organism evidence="27 28">
    <name type="scientific">Nyctibius bracteatus</name>
    <name type="common">Rufous potoo</name>
    <dbReference type="NCBI Taxonomy" id="48426"/>
    <lineage>
        <taxon>Eukaryota</taxon>
        <taxon>Metazoa</taxon>
        <taxon>Chordata</taxon>
        <taxon>Craniata</taxon>
        <taxon>Vertebrata</taxon>
        <taxon>Euteleostomi</taxon>
        <taxon>Archelosauria</taxon>
        <taxon>Archosauria</taxon>
        <taxon>Dinosauria</taxon>
        <taxon>Saurischia</taxon>
        <taxon>Theropoda</taxon>
        <taxon>Coelurosauria</taxon>
        <taxon>Aves</taxon>
        <taxon>Neognathae</taxon>
        <taxon>Neoaves</taxon>
        <taxon>Strisores</taxon>
        <taxon>Caprimulgiformes</taxon>
        <taxon>Nyctibiidae</taxon>
        <taxon>Nyctibius</taxon>
    </lineage>
</organism>
<keyword evidence="7" id="KW-0808">Transferase</keyword>
<feature type="active site" description="Proton acceptor" evidence="19">
    <location>
        <position position="248"/>
    </location>
</feature>
<evidence type="ECO:0000313" key="27">
    <source>
        <dbReference type="EMBL" id="NXF36704.1"/>
    </source>
</evidence>
<evidence type="ECO:0000256" key="18">
    <source>
        <dbReference type="ARBA" id="ARBA00078274"/>
    </source>
</evidence>
<evidence type="ECO:0000256" key="5">
    <source>
        <dbReference type="ARBA" id="ARBA00022527"/>
    </source>
</evidence>
<dbReference type="Gene3D" id="1.10.510.10">
    <property type="entry name" value="Transferase(Phosphotransferase) domain 1"/>
    <property type="match status" value="1"/>
</dbReference>
<feature type="domain" description="Protein kinase" evidence="26">
    <location>
        <begin position="112"/>
        <end position="386"/>
    </location>
</feature>
<dbReference type="Gene3D" id="3.30.200.20">
    <property type="entry name" value="Phosphorylase Kinase, domain 1"/>
    <property type="match status" value="1"/>
</dbReference>
<dbReference type="PANTHER" id="PTHR44329">
    <property type="entry name" value="SERINE/THREONINE-PROTEIN KINASE TNNI3K-RELATED"/>
    <property type="match status" value="1"/>
</dbReference>
<comment type="similarity">
    <text evidence="2">Belongs to the protein kinase superfamily. STE Ser/Thr protein kinase family. MAP kinase kinase kinase subfamily.</text>
</comment>
<keyword evidence="11 20" id="KW-0067">ATP-binding</keyword>
<comment type="subunit">
    <text evidence="15">Homodimer. Interacts with TLR4.</text>
</comment>
<evidence type="ECO:0000256" key="16">
    <source>
        <dbReference type="ARBA" id="ARBA00069019"/>
    </source>
</evidence>
<dbReference type="Gene3D" id="2.30.30.40">
    <property type="entry name" value="SH3 Domains"/>
    <property type="match status" value="1"/>
</dbReference>
<dbReference type="FunFam" id="3.30.200.20:FF:000085">
    <property type="entry name" value="Mitogen-activated protein kinase kinase kinase"/>
    <property type="match status" value="1"/>
</dbReference>
<dbReference type="GO" id="GO:0004706">
    <property type="term" value="F:JUN kinase kinase kinase activity"/>
    <property type="evidence" value="ECO:0007669"/>
    <property type="project" value="TreeGrafter"/>
</dbReference>
<evidence type="ECO:0000313" key="28">
    <source>
        <dbReference type="Proteomes" id="UP000538472"/>
    </source>
</evidence>
<dbReference type="GO" id="GO:0005524">
    <property type="term" value="F:ATP binding"/>
    <property type="evidence" value="ECO:0007669"/>
    <property type="project" value="UniProtKB-UniRule"/>
</dbReference>
<comment type="catalytic activity">
    <reaction evidence="12">
        <text>L-threonyl-[protein] + ATP = O-phospho-L-threonyl-[protein] + ADP + H(+)</text>
        <dbReference type="Rhea" id="RHEA:46608"/>
        <dbReference type="Rhea" id="RHEA-COMP:11060"/>
        <dbReference type="Rhea" id="RHEA-COMP:11605"/>
        <dbReference type="ChEBI" id="CHEBI:15378"/>
        <dbReference type="ChEBI" id="CHEBI:30013"/>
        <dbReference type="ChEBI" id="CHEBI:30616"/>
        <dbReference type="ChEBI" id="CHEBI:61977"/>
        <dbReference type="ChEBI" id="CHEBI:456216"/>
        <dbReference type="EC" id="2.7.11.25"/>
    </reaction>
</comment>
<feature type="non-terminal residue" evidence="27">
    <location>
        <position position="1"/>
    </location>
</feature>
<evidence type="ECO:0000256" key="6">
    <source>
        <dbReference type="ARBA" id="ARBA00022553"/>
    </source>
</evidence>
<evidence type="ECO:0000256" key="9">
    <source>
        <dbReference type="ARBA" id="ARBA00022741"/>
    </source>
</evidence>
<dbReference type="InterPro" id="IPR008271">
    <property type="entry name" value="Ser/Thr_kinase_AS"/>
</dbReference>
<sequence>AEVAAMALPGAGAAAAGGRGPCPLWTALYDYEASGEDELSLRQGDVVEVLSQDAAVSGDDGWWAGKIRHRLGIFPANYVTRQPRGGAVAGRGGCGGRRDPPGSLTEIDFQHLELQEIIGVGGFGKVYRATWRGREVAVKAARQDPDEDITATAESVRQEAKLFSMLRHPNIIALHGVCLREPNLCLVMEFARGGSLNRALAAAAAPGPGAARGGRRIPPHILVNWAVQIARGMLYLHDEAIVPILHRDLKSSNILLLEKMEHDNICNKTLKITDFGLAREWHRTTKMSAAGTYAWMAPEVIKSSMFSKGSDIWSYGVLLWELLTGEVPYRGIDGLAVAYGVAVNKLTLPIPSTCPEPFAKLMKECWEQDPHIRPSFALILEQLAAIEGAVMTEMPQESFHSMQDDWKLEIQQIFNELRTKEKELRSREEELTRAALQQKSQEELLKRREQQLAEREIDVLERELNIMIFQLNQEKPNVKKRKGKFKRSRLKIKDGHRISLPSDFQHKITVQASPNLDKRRSLNSNSSSPSSSPTIIPRLRAIQCKFPLTFVTSDESNRTWGRSTTYHQEEFEDVKRSFKKRGCTWGPSSVQTKDRADCKDKIRPLSDGSNPWSTLLMKNQKGVPLASLFVDQGVCTDKKLLPEGLDGKRPKPIKLPNQAYINLPLWKDDQGENTVEHESFEEGTSASSTNSTPQMTPTNSLSRTLQKKKTDSVLYGCAVLLASVALGLDIRELNKSQGPDELLPKDEKKKRDGIFQRASKFRRSASPTRLQSKKEEASIPSLNPAENAVNLLSMPSISTKCLLQSDSEDAFVSTVLGDCGPCNSTDDFSSETSGSKREQKIQLAPNTVSTRLKNQPFNLCLKQESQNVPNDSSTKLSVLGHRRTLSDGNNFQTTANGFASTNDVSTLPHLSVTGTLHSPSVQQRSNHSGVSTEKQSTVNIIPRPRPSSVRSKIDAWQIIPCIIKPNSKDSEYLEGSVDPDVNFLTDTEERTNCHMPSLLDIDVEGQNRDCTVPLCRMKSKT</sequence>
<dbReference type="PROSITE" id="PS50002">
    <property type="entry name" value="SH3"/>
    <property type="match status" value="1"/>
</dbReference>
<dbReference type="AlphaFoldDB" id="A0A7K8T5V7"/>
<comment type="function">
    <text evidence="14">Negative regulator of TLR4 signaling. Does not activate JNK1/MAPK8 pathway, p38/MAPK14, nor ERK2/MAPK1 pathways.</text>
</comment>
<evidence type="ECO:0000256" key="11">
    <source>
        <dbReference type="ARBA" id="ARBA00022840"/>
    </source>
</evidence>
<comment type="cofactor">
    <cofactor evidence="1">
        <name>Mg(2+)</name>
        <dbReference type="ChEBI" id="CHEBI:18420"/>
    </cofactor>
</comment>
<evidence type="ECO:0000259" key="26">
    <source>
        <dbReference type="PROSITE" id="PS50011"/>
    </source>
</evidence>
<dbReference type="CDD" id="cd14146">
    <property type="entry name" value="STKc_MLK4"/>
    <property type="match status" value="1"/>
</dbReference>
<evidence type="ECO:0000259" key="25">
    <source>
        <dbReference type="PROSITE" id="PS50002"/>
    </source>
</evidence>
<dbReference type="InterPro" id="IPR001452">
    <property type="entry name" value="SH3_domain"/>
</dbReference>
<feature type="coiled-coil region" evidence="23">
    <location>
        <begin position="410"/>
        <end position="437"/>
    </location>
</feature>
<dbReference type="PIRSF" id="PIRSF000556">
    <property type="entry name" value="MAPKKK9_11"/>
    <property type="match status" value="1"/>
</dbReference>
<dbReference type="FunFam" id="2.30.30.40:FF:000169">
    <property type="entry name" value="Mitogen-activated protein kinase kinase kinase"/>
    <property type="match status" value="1"/>
</dbReference>
<feature type="region of interest" description="Disordered" evidence="24">
    <location>
        <begin position="672"/>
        <end position="705"/>
    </location>
</feature>
<dbReference type="PRINTS" id="PR00452">
    <property type="entry name" value="SH3DOMAIN"/>
</dbReference>
<evidence type="ECO:0000256" key="14">
    <source>
        <dbReference type="ARBA" id="ARBA00053407"/>
    </source>
</evidence>
<evidence type="ECO:0000256" key="20">
    <source>
        <dbReference type="PIRSR" id="PIRSR000556-2"/>
    </source>
</evidence>
<evidence type="ECO:0000256" key="8">
    <source>
        <dbReference type="ARBA" id="ARBA00022737"/>
    </source>
</evidence>
<dbReference type="SUPFAM" id="SSF50044">
    <property type="entry name" value="SH3-domain"/>
    <property type="match status" value="1"/>
</dbReference>
<dbReference type="EMBL" id="VWZB01000623">
    <property type="protein sequence ID" value="NXF36704.1"/>
    <property type="molecule type" value="Genomic_DNA"/>
</dbReference>
<dbReference type="Proteomes" id="UP000538472">
    <property type="component" value="Unassembled WGS sequence"/>
</dbReference>
<evidence type="ECO:0000256" key="10">
    <source>
        <dbReference type="ARBA" id="ARBA00022777"/>
    </source>
</evidence>
<dbReference type="InterPro" id="IPR017441">
    <property type="entry name" value="Protein_kinase_ATP_BS"/>
</dbReference>
<evidence type="ECO:0000256" key="17">
    <source>
        <dbReference type="ARBA" id="ARBA00076612"/>
    </source>
</evidence>
<dbReference type="Pfam" id="PF07714">
    <property type="entry name" value="PK_Tyr_Ser-Thr"/>
    <property type="match status" value="1"/>
</dbReference>
<evidence type="ECO:0000256" key="4">
    <source>
        <dbReference type="ARBA" id="ARBA00022443"/>
    </source>
</evidence>
<keyword evidence="8" id="KW-0677">Repeat</keyword>
<keyword evidence="6" id="KW-0597">Phosphoprotein</keyword>
<proteinExistence type="inferred from homology"/>
<evidence type="ECO:0000256" key="3">
    <source>
        <dbReference type="ARBA" id="ARBA00012406"/>
    </source>
</evidence>
<evidence type="ECO:0000256" key="21">
    <source>
        <dbReference type="PROSITE-ProRule" id="PRU00192"/>
    </source>
</evidence>
<dbReference type="InterPro" id="IPR051681">
    <property type="entry name" value="Ser/Thr_Kinases-Pseudokinases"/>
</dbReference>
<evidence type="ECO:0000256" key="1">
    <source>
        <dbReference type="ARBA" id="ARBA00001946"/>
    </source>
</evidence>
<keyword evidence="23" id="KW-0175">Coiled coil</keyword>
<feature type="region of interest" description="Disordered" evidence="24">
    <location>
        <begin position="917"/>
        <end position="937"/>
    </location>
</feature>
<feature type="region of interest" description="Disordered" evidence="24">
    <location>
        <begin position="511"/>
        <end position="534"/>
    </location>
</feature>
<evidence type="ECO:0000256" key="19">
    <source>
        <dbReference type="PIRSR" id="PIRSR000556-1"/>
    </source>
</evidence>
<feature type="compositionally biased region" description="Low complexity" evidence="24">
    <location>
        <begin position="522"/>
        <end position="533"/>
    </location>
</feature>
<evidence type="ECO:0000256" key="12">
    <source>
        <dbReference type="ARBA" id="ARBA00047559"/>
    </source>
</evidence>
<dbReference type="PROSITE" id="PS00108">
    <property type="entry name" value="PROTEIN_KINASE_ST"/>
    <property type="match status" value="1"/>
</dbReference>
<dbReference type="PROSITE" id="PS50011">
    <property type="entry name" value="PROTEIN_KINASE_DOM"/>
    <property type="match status" value="1"/>
</dbReference>
<feature type="non-terminal residue" evidence="27">
    <location>
        <position position="1021"/>
    </location>
</feature>
<keyword evidence="10 27" id="KW-0418">Kinase</keyword>
<dbReference type="InterPro" id="IPR016231">
    <property type="entry name" value="MLK1-4"/>
</dbReference>
<dbReference type="SUPFAM" id="SSF56112">
    <property type="entry name" value="Protein kinase-like (PK-like)"/>
    <property type="match status" value="1"/>
</dbReference>
<dbReference type="PROSITE" id="PS00107">
    <property type="entry name" value="PROTEIN_KINASE_ATP"/>
    <property type="match status" value="1"/>
</dbReference>
<evidence type="ECO:0000256" key="15">
    <source>
        <dbReference type="ARBA" id="ARBA00065138"/>
    </source>
</evidence>
<dbReference type="SMART" id="SM00220">
    <property type="entry name" value="S_TKc"/>
    <property type="match status" value="1"/>
</dbReference>
<evidence type="ECO:0000256" key="22">
    <source>
        <dbReference type="PROSITE-ProRule" id="PRU10141"/>
    </source>
</evidence>
<evidence type="ECO:0000256" key="2">
    <source>
        <dbReference type="ARBA" id="ARBA00006529"/>
    </source>
</evidence>
<keyword evidence="28" id="KW-1185">Reference proteome</keyword>
<dbReference type="InterPro" id="IPR000719">
    <property type="entry name" value="Prot_kinase_dom"/>
</dbReference>
<protein>
    <recommendedName>
        <fullName evidence="16">Mitogen-activated protein kinase kinase kinase 21</fullName>
        <ecNumber evidence="3">2.7.11.25</ecNumber>
    </recommendedName>
    <alternativeName>
        <fullName evidence="18">Mitogen-activated protein kinase kinase kinase MLK4</fullName>
    </alternativeName>
    <alternativeName>
        <fullName evidence="17">Mixed lineage kinase 4</fullName>
    </alternativeName>
</protein>
<dbReference type="PANTHER" id="PTHR44329:SF30">
    <property type="entry name" value="MITOGEN-ACTIVATED PROTEIN KINASE KINASE KINASE 21"/>
    <property type="match status" value="1"/>
</dbReference>
<keyword evidence="9 20" id="KW-0547">Nucleotide-binding</keyword>
<dbReference type="InterPro" id="IPR011009">
    <property type="entry name" value="Kinase-like_dom_sf"/>
</dbReference>
<evidence type="ECO:0000256" key="24">
    <source>
        <dbReference type="SAM" id="MobiDB-lite"/>
    </source>
</evidence>
<feature type="binding site" evidence="20">
    <location>
        <begin position="118"/>
        <end position="126"/>
    </location>
    <ligand>
        <name>ATP</name>
        <dbReference type="ChEBI" id="CHEBI:30616"/>
    </ligand>
</feature>
<comment type="caution">
    <text evidence="27">The sequence shown here is derived from an EMBL/GenBank/DDBJ whole genome shotgun (WGS) entry which is preliminary data.</text>
</comment>
<keyword evidence="5" id="KW-0723">Serine/threonine-protein kinase</keyword>
<comment type="catalytic activity">
    <reaction evidence="13">
        <text>L-seryl-[protein] + ATP = O-phospho-L-seryl-[protein] + ADP + H(+)</text>
        <dbReference type="Rhea" id="RHEA:17989"/>
        <dbReference type="Rhea" id="RHEA-COMP:9863"/>
        <dbReference type="Rhea" id="RHEA-COMP:11604"/>
        <dbReference type="ChEBI" id="CHEBI:15378"/>
        <dbReference type="ChEBI" id="CHEBI:29999"/>
        <dbReference type="ChEBI" id="CHEBI:30616"/>
        <dbReference type="ChEBI" id="CHEBI:83421"/>
        <dbReference type="ChEBI" id="CHEBI:456216"/>
        <dbReference type="EC" id="2.7.11.25"/>
    </reaction>
</comment>
<evidence type="ECO:0000256" key="7">
    <source>
        <dbReference type="ARBA" id="ARBA00022679"/>
    </source>
</evidence>
<accession>A0A7K8T5V7</accession>